<proteinExistence type="predicted"/>
<keyword evidence="2" id="KW-1185">Reference proteome</keyword>
<dbReference type="PANTHER" id="PTHR45812:SF1">
    <property type="entry name" value="DNA POLYMERASE ZETA CATALYTIC SUBUNIT"/>
    <property type="match status" value="1"/>
</dbReference>
<evidence type="ECO:0000313" key="2">
    <source>
        <dbReference type="Proteomes" id="UP000634136"/>
    </source>
</evidence>
<dbReference type="PANTHER" id="PTHR45812">
    <property type="entry name" value="DNA POLYMERASE ZETA CATALYTIC SUBUNIT"/>
    <property type="match status" value="1"/>
</dbReference>
<dbReference type="EMBL" id="JAAIUW010000008">
    <property type="protein sequence ID" value="KAF7818010.1"/>
    <property type="molecule type" value="Genomic_DNA"/>
</dbReference>
<dbReference type="OrthoDB" id="1703197at2759"/>
<dbReference type="GO" id="GO:0003887">
    <property type="term" value="F:DNA-directed DNA polymerase activity"/>
    <property type="evidence" value="ECO:0007669"/>
    <property type="project" value="TreeGrafter"/>
</dbReference>
<accession>A0A834TA53</accession>
<organism evidence="1 2">
    <name type="scientific">Senna tora</name>
    <dbReference type="NCBI Taxonomy" id="362788"/>
    <lineage>
        <taxon>Eukaryota</taxon>
        <taxon>Viridiplantae</taxon>
        <taxon>Streptophyta</taxon>
        <taxon>Embryophyta</taxon>
        <taxon>Tracheophyta</taxon>
        <taxon>Spermatophyta</taxon>
        <taxon>Magnoliopsida</taxon>
        <taxon>eudicotyledons</taxon>
        <taxon>Gunneridae</taxon>
        <taxon>Pentapetalae</taxon>
        <taxon>rosids</taxon>
        <taxon>fabids</taxon>
        <taxon>Fabales</taxon>
        <taxon>Fabaceae</taxon>
        <taxon>Caesalpinioideae</taxon>
        <taxon>Cassia clade</taxon>
        <taxon>Senna</taxon>
    </lineage>
</organism>
<reference evidence="1" key="1">
    <citation type="submission" date="2020-09" db="EMBL/GenBank/DDBJ databases">
        <title>Genome-Enabled Discovery of Anthraquinone Biosynthesis in Senna tora.</title>
        <authorList>
            <person name="Kang S.-H."/>
            <person name="Pandey R.P."/>
            <person name="Lee C.-M."/>
            <person name="Sim J.-S."/>
            <person name="Jeong J.-T."/>
            <person name="Choi B.-S."/>
            <person name="Jung M."/>
            <person name="Ginzburg D."/>
            <person name="Zhao K."/>
            <person name="Won S.Y."/>
            <person name="Oh T.-J."/>
            <person name="Yu Y."/>
            <person name="Kim N.-H."/>
            <person name="Lee O.R."/>
            <person name="Lee T.-H."/>
            <person name="Bashyal P."/>
            <person name="Kim T.-S."/>
            <person name="Lee W.-H."/>
            <person name="Kawkins C."/>
            <person name="Kim C.-K."/>
            <person name="Kim J.S."/>
            <person name="Ahn B.O."/>
            <person name="Rhee S.Y."/>
            <person name="Sohng J.K."/>
        </authorList>
    </citation>
    <scope>NUCLEOTIDE SEQUENCE</scope>
    <source>
        <tissue evidence="1">Leaf</tissue>
    </source>
</reference>
<dbReference type="AlphaFoldDB" id="A0A834TA53"/>
<sequence length="286" mass="32081">MGWVICNSALIEYKVPPTNARFFPQEIEYELPSESDPDGEACLESAIWTSCTISSDWTWKPLSELGRFLINSLKMYLSLSQTRSDVQMVQSLVPIWKEHQERTGIYEFRMPPDSGKPLPEHVLKNLSAGFVYYEKKILELCSEAVSKLTGKLCVMKPYENPLDVNTASGMFLQNQEGDLLPDTWFVAINIVALGFQNDSDTIIQVLVLLSFDALLGCKVLVKTHEKDLLKKITYNLSRSPSESSIASEDTRTCEEDILEPAIPHISSADDCVQETSIIEDLCGTNT</sequence>
<dbReference type="GO" id="GO:0016035">
    <property type="term" value="C:zeta DNA polymerase complex"/>
    <property type="evidence" value="ECO:0007669"/>
    <property type="project" value="InterPro"/>
</dbReference>
<comment type="caution">
    <text evidence="1">The sequence shown here is derived from an EMBL/GenBank/DDBJ whole genome shotgun (WGS) entry which is preliminary data.</text>
</comment>
<dbReference type="GO" id="GO:0005634">
    <property type="term" value="C:nucleus"/>
    <property type="evidence" value="ECO:0007669"/>
    <property type="project" value="TreeGrafter"/>
</dbReference>
<dbReference type="InterPro" id="IPR030559">
    <property type="entry name" value="PolZ_Rev3"/>
</dbReference>
<name>A0A834TA53_9FABA</name>
<dbReference type="GO" id="GO:0000724">
    <property type="term" value="P:double-strand break repair via homologous recombination"/>
    <property type="evidence" value="ECO:0007669"/>
    <property type="project" value="TreeGrafter"/>
</dbReference>
<dbReference type="GO" id="GO:0042276">
    <property type="term" value="P:error-prone translesion synthesis"/>
    <property type="evidence" value="ECO:0007669"/>
    <property type="project" value="TreeGrafter"/>
</dbReference>
<evidence type="ECO:0000313" key="1">
    <source>
        <dbReference type="EMBL" id="KAF7818010.1"/>
    </source>
</evidence>
<protein>
    <submittedName>
        <fullName evidence="1">DNA polymerase zeta catalytic subunit</fullName>
    </submittedName>
</protein>
<dbReference type="Proteomes" id="UP000634136">
    <property type="component" value="Unassembled WGS sequence"/>
</dbReference>
<gene>
    <name evidence="1" type="ORF">G2W53_023465</name>
</gene>